<name>A0A0G0NCQ8_9BACT</name>
<comment type="caution">
    <text evidence="1">The sequence shown here is derived from an EMBL/GenBank/DDBJ whole genome shotgun (WGS) entry which is preliminary data.</text>
</comment>
<evidence type="ECO:0000313" key="1">
    <source>
        <dbReference type="EMBL" id="KKR13954.1"/>
    </source>
</evidence>
<organism evidence="1 2">
    <name type="scientific">Candidatus Falkowbacteria bacterium GW2011_GWA2_39_24</name>
    <dbReference type="NCBI Taxonomy" id="1618634"/>
    <lineage>
        <taxon>Bacteria</taxon>
        <taxon>Candidatus Falkowiibacteriota</taxon>
    </lineage>
</organism>
<dbReference type="EMBL" id="LBWS01000035">
    <property type="protein sequence ID" value="KKR13954.1"/>
    <property type="molecule type" value="Genomic_DNA"/>
</dbReference>
<reference evidence="1 2" key="1">
    <citation type="journal article" date="2015" name="Nature">
        <title>rRNA introns, odd ribosomes, and small enigmatic genomes across a large radiation of phyla.</title>
        <authorList>
            <person name="Brown C.T."/>
            <person name="Hug L.A."/>
            <person name="Thomas B.C."/>
            <person name="Sharon I."/>
            <person name="Castelle C.J."/>
            <person name="Singh A."/>
            <person name="Wilkins M.J."/>
            <person name="Williams K.H."/>
            <person name="Banfield J.F."/>
        </authorList>
    </citation>
    <scope>NUCLEOTIDE SEQUENCE [LARGE SCALE GENOMIC DNA]</scope>
</reference>
<dbReference type="Proteomes" id="UP000034048">
    <property type="component" value="Unassembled WGS sequence"/>
</dbReference>
<sequence>MPKSGGCTLEARICPDGSAVGRSDPNCEFAPCPTDEASDWKIYKNEEYGFEMRYPKWWNVYELNERILFKDAPLEDIPDEWFSVNIKNNEYDFSNYDFSKEKMVDKITGKEEINISDIKGFRYTFYPKSEIYILTKYIILNYKGQGWALSYGYDLSQELENQMLSTFRFLK</sequence>
<accession>A0A0G0NCQ8</accession>
<dbReference type="AlphaFoldDB" id="A0A0G0NCQ8"/>
<evidence type="ECO:0000313" key="2">
    <source>
        <dbReference type="Proteomes" id="UP000034048"/>
    </source>
</evidence>
<protein>
    <submittedName>
        <fullName evidence="1">Uncharacterized protein</fullName>
    </submittedName>
</protein>
<gene>
    <name evidence="1" type="ORF">UT42_C0035G0008</name>
</gene>
<proteinExistence type="predicted"/>